<comment type="caution">
    <text evidence="3">The sequence shown here is derived from an EMBL/GenBank/DDBJ whole genome shotgun (WGS) entry which is preliminary data.</text>
</comment>
<dbReference type="RefSeq" id="WP_069403134.1">
    <property type="nucleotide sequence ID" value="NZ_MIHC01000103.1"/>
</dbReference>
<feature type="domain" description="DUF3322" evidence="2">
    <location>
        <begin position="10"/>
        <end position="190"/>
    </location>
</feature>
<name>A0A1E3S999_9MYCO</name>
<dbReference type="STRING" id="243061.AWC25_12190"/>
<gene>
    <name evidence="3" type="ORF">BHQ21_26015</name>
</gene>
<sequence length="425" mass="46624">MITIEQAITQLQAWVETRWVEWAIGRGHWPYRIRLRPPSISEPGLDLLAIQNWAGRWARESDRIPGSVEWVSRRAPGMGTYRWPNRLVISSAQEALDTVPAVKATFERTVTRLQQAAANPNVAWDTPEQAGLATARAIAALDETEWSAALRIVDYLSENPVADMMIRQLPIPGVNTKWVEQHANLILALMRPPDAPRVSGDALTQLQHHIGLKARETTVNVALRCPRLRAAAGGLERFAASITVLNASALRPRALLIAENAELGHTFTVDIDGLAVIFGLGKAATILAGLTWLGTADKVIYWGDIDRAGLQCLAALRRAGVNADSILMDLDTLERYARLSHSTASQDPNYAIPGGLTGGETALYEHLNDFYRETGEDLQLEQERILIAHAEAAVANIISHHHMDSTVAFTGQRALFVSGHVIPQV</sequence>
<dbReference type="InterPro" id="IPR024534">
    <property type="entry name" value="JetD_C"/>
</dbReference>
<dbReference type="AlphaFoldDB" id="A0A1E3S999"/>
<evidence type="ECO:0000313" key="4">
    <source>
        <dbReference type="Proteomes" id="UP000094224"/>
    </source>
</evidence>
<accession>A0A1E3S999</accession>
<evidence type="ECO:0000259" key="1">
    <source>
        <dbReference type="Pfam" id="PF09983"/>
    </source>
</evidence>
<evidence type="ECO:0000259" key="2">
    <source>
        <dbReference type="Pfam" id="PF11795"/>
    </source>
</evidence>
<dbReference type="Pfam" id="PF09983">
    <property type="entry name" value="JetD_C"/>
    <property type="match status" value="1"/>
</dbReference>
<reference evidence="4" key="1">
    <citation type="submission" date="2016-09" db="EMBL/GenBank/DDBJ databases">
        <authorList>
            <person name="Greninger A.L."/>
            <person name="Jerome K.R."/>
            <person name="Mcnair B."/>
            <person name="Wallis C."/>
            <person name="Fang F."/>
        </authorList>
    </citation>
    <scope>NUCLEOTIDE SEQUENCE [LARGE SCALE GENOMIC DNA]</scope>
    <source>
        <strain evidence="4">BC1_M4</strain>
    </source>
</reference>
<organism evidence="3 4">
    <name type="scientific">Mycobacterium sherrisii</name>
    <dbReference type="NCBI Taxonomy" id="243061"/>
    <lineage>
        <taxon>Bacteria</taxon>
        <taxon>Bacillati</taxon>
        <taxon>Actinomycetota</taxon>
        <taxon>Actinomycetes</taxon>
        <taxon>Mycobacteriales</taxon>
        <taxon>Mycobacteriaceae</taxon>
        <taxon>Mycobacterium</taxon>
        <taxon>Mycobacterium simiae complex</taxon>
    </lineage>
</organism>
<feature type="domain" description="Wadjet protein JetD C-terminal" evidence="1">
    <location>
        <begin position="211"/>
        <end position="392"/>
    </location>
</feature>
<protein>
    <recommendedName>
        <fullName evidence="5">DUF3322 and DUF2220 domain-containing protein</fullName>
    </recommendedName>
</protein>
<dbReference type="EMBL" id="MIHC01000103">
    <property type="protein sequence ID" value="ODQ98147.1"/>
    <property type="molecule type" value="Genomic_DNA"/>
</dbReference>
<evidence type="ECO:0000313" key="3">
    <source>
        <dbReference type="EMBL" id="ODQ98147.1"/>
    </source>
</evidence>
<proteinExistence type="predicted"/>
<dbReference type="Proteomes" id="UP000094224">
    <property type="component" value="Unassembled WGS sequence"/>
</dbReference>
<keyword evidence="4" id="KW-1185">Reference proteome</keyword>
<evidence type="ECO:0008006" key="5">
    <source>
        <dbReference type="Google" id="ProtNLM"/>
    </source>
</evidence>
<dbReference type="Pfam" id="PF11795">
    <property type="entry name" value="DUF3322"/>
    <property type="match status" value="1"/>
</dbReference>
<dbReference type="InterPro" id="IPR024537">
    <property type="entry name" value="DUF3322"/>
</dbReference>